<feature type="domain" description="5'-3' exonuclease" evidence="7">
    <location>
        <begin position="2"/>
        <end position="289"/>
    </location>
</feature>
<proteinExistence type="predicted"/>
<dbReference type="SMART" id="SM00279">
    <property type="entry name" value="HhH2"/>
    <property type="match status" value="1"/>
</dbReference>
<reference evidence="8" key="1">
    <citation type="submission" date="2021-01" db="EMBL/GenBank/DDBJ databases">
        <title>YIM 132084 draft genome.</title>
        <authorList>
            <person name="An D."/>
        </authorList>
    </citation>
    <scope>NUCLEOTIDE SEQUENCE</scope>
    <source>
        <strain evidence="8">YIM 132084</strain>
    </source>
</reference>
<dbReference type="CDD" id="cd09898">
    <property type="entry name" value="H3TH_53EXO"/>
    <property type="match status" value="1"/>
</dbReference>
<dbReference type="SUPFAM" id="SSF47807">
    <property type="entry name" value="5' to 3' exonuclease, C-terminal subdomain"/>
    <property type="match status" value="1"/>
</dbReference>
<dbReference type="GO" id="GO:0008409">
    <property type="term" value="F:5'-3' exonuclease activity"/>
    <property type="evidence" value="ECO:0007669"/>
    <property type="project" value="InterPro"/>
</dbReference>
<evidence type="ECO:0000256" key="4">
    <source>
        <dbReference type="ARBA" id="ARBA00023125"/>
    </source>
</evidence>
<dbReference type="InterPro" id="IPR029060">
    <property type="entry name" value="PIN-like_dom_sf"/>
</dbReference>
<dbReference type="GO" id="GO:0017108">
    <property type="term" value="F:5'-flap endonuclease activity"/>
    <property type="evidence" value="ECO:0007669"/>
    <property type="project" value="InterPro"/>
</dbReference>
<dbReference type="InterPro" id="IPR020046">
    <property type="entry name" value="5-3_exonucl_a-hlix_arch_N"/>
</dbReference>
<gene>
    <name evidence="8" type="ORF">JL106_01180</name>
</gene>
<dbReference type="EMBL" id="JAERWK010000002">
    <property type="protein sequence ID" value="MBM9465889.1"/>
    <property type="molecule type" value="Genomic_DNA"/>
</dbReference>
<dbReference type="SUPFAM" id="SSF88723">
    <property type="entry name" value="PIN domain-like"/>
    <property type="match status" value="1"/>
</dbReference>
<evidence type="ECO:0000313" key="9">
    <source>
        <dbReference type="Proteomes" id="UP000663792"/>
    </source>
</evidence>
<protein>
    <recommendedName>
        <fullName evidence="6">5'-3' exonuclease</fullName>
    </recommendedName>
</protein>
<dbReference type="GO" id="GO:0003677">
    <property type="term" value="F:DNA binding"/>
    <property type="evidence" value="ECO:0007669"/>
    <property type="project" value="UniProtKB-KW"/>
</dbReference>
<evidence type="ECO:0000256" key="5">
    <source>
        <dbReference type="ARBA" id="ARBA00049957"/>
    </source>
</evidence>
<dbReference type="Pfam" id="PF01367">
    <property type="entry name" value="5_3_exonuc"/>
    <property type="match status" value="1"/>
</dbReference>
<comment type="caution">
    <text evidence="8">The sequence shown here is derived from an EMBL/GenBank/DDBJ whole genome shotgun (WGS) entry which is preliminary data.</text>
</comment>
<keyword evidence="4" id="KW-0238">DNA-binding</keyword>
<dbReference type="CDD" id="cd09859">
    <property type="entry name" value="PIN_53EXO"/>
    <property type="match status" value="1"/>
</dbReference>
<comment type="function">
    <text evidence="5">5'-3' exonuclease acting preferentially on double-stranded DNA.</text>
</comment>
<dbReference type="PANTHER" id="PTHR42646">
    <property type="entry name" value="FLAP ENDONUCLEASE XNI"/>
    <property type="match status" value="1"/>
</dbReference>
<dbReference type="InterPro" id="IPR002421">
    <property type="entry name" value="5-3_exonuclease"/>
</dbReference>
<dbReference type="RefSeq" id="WP_205258846.1">
    <property type="nucleotide sequence ID" value="NZ_JAERWK010000002.1"/>
</dbReference>
<accession>A0A938Y9X6</accession>
<dbReference type="PANTHER" id="PTHR42646:SF2">
    <property type="entry name" value="5'-3' EXONUCLEASE FAMILY PROTEIN"/>
    <property type="match status" value="1"/>
</dbReference>
<dbReference type="InterPro" id="IPR038969">
    <property type="entry name" value="FEN"/>
</dbReference>
<dbReference type="Gene3D" id="1.10.150.20">
    <property type="entry name" value="5' to 3' exonuclease, C-terminal subdomain"/>
    <property type="match status" value="1"/>
</dbReference>
<evidence type="ECO:0000256" key="1">
    <source>
        <dbReference type="ARBA" id="ARBA00022722"/>
    </source>
</evidence>
<keyword evidence="9" id="KW-1185">Reference proteome</keyword>
<dbReference type="GO" id="GO:0033567">
    <property type="term" value="P:DNA replication, Okazaki fragment processing"/>
    <property type="evidence" value="ECO:0007669"/>
    <property type="project" value="InterPro"/>
</dbReference>
<keyword evidence="2" id="KW-0378">Hydrolase</keyword>
<dbReference type="SMART" id="SM00475">
    <property type="entry name" value="53EXOc"/>
    <property type="match status" value="1"/>
</dbReference>
<evidence type="ECO:0000259" key="7">
    <source>
        <dbReference type="SMART" id="SM00475"/>
    </source>
</evidence>
<dbReference type="Pfam" id="PF02739">
    <property type="entry name" value="5_3_exonuc_N"/>
    <property type="match status" value="1"/>
</dbReference>
<evidence type="ECO:0000256" key="2">
    <source>
        <dbReference type="ARBA" id="ARBA00022801"/>
    </source>
</evidence>
<evidence type="ECO:0000256" key="3">
    <source>
        <dbReference type="ARBA" id="ARBA00022839"/>
    </source>
</evidence>
<keyword evidence="1" id="KW-0540">Nuclease</keyword>
<keyword evidence="3 8" id="KW-0269">Exonuclease</keyword>
<dbReference type="InterPro" id="IPR008918">
    <property type="entry name" value="HhH2"/>
</dbReference>
<name>A0A938Y9X6_9ACTN</name>
<sequence length="326" mass="33899">MLQLLDLAGIYFRAFHATPTSITAPDGRPVNAVRGSLDIVRRVLLDARPTRMAACLDLDWRPQWRVDLLPSYKAHRVAEDPRPTEIQSLTVGSAHAGTVVEVVPDELSPQVPVLLDVLAAFGLTVAGAPDCEADDVIGTLAGAERRDPVEIVTGDRDLFQCARDVPTPVVVRYVGAGMSKAQVYTPASIAERYGIPAGHYADFAALRGDPSDGLPGVAGIGDKTAASLVRSYGDMAGILTAVDDPRSGLGAGPRSKLSAAADYLAVAPQVVAVRTDAPVSLAPDGDGTLPARPADPAALQELAELHGLGGSVARLIEALAELAGGR</sequence>
<dbReference type="InterPro" id="IPR036279">
    <property type="entry name" value="5-3_exonuclease_C_sf"/>
</dbReference>
<dbReference type="Proteomes" id="UP000663792">
    <property type="component" value="Unassembled WGS sequence"/>
</dbReference>
<evidence type="ECO:0000313" key="8">
    <source>
        <dbReference type="EMBL" id="MBM9465889.1"/>
    </source>
</evidence>
<dbReference type="InterPro" id="IPR020045">
    <property type="entry name" value="DNA_polI_H3TH"/>
</dbReference>
<organism evidence="8 9">
    <name type="scientific">Nakamurella leprariae</name>
    <dbReference type="NCBI Taxonomy" id="2803911"/>
    <lineage>
        <taxon>Bacteria</taxon>
        <taxon>Bacillati</taxon>
        <taxon>Actinomycetota</taxon>
        <taxon>Actinomycetes</taxon>
        <taxon>Nakamurellales</taxon>
        <taxon>Nakamurellaceae</taxon>
        <taxon>Nakamurella</taxon>
    </lineage>
</organism>
<evidence type="ECO:0000256" key="6">
    <source>
        <dbReference type="ARBA" id="ARBA00050026"/>
    </source>
</evidence>
<dbReference type="Gene3D" id="3.40.50.1010">
    <property type="entry name" value="5'-nuclease"/>
    <property type="match status" value="1"/>
</dbReference>
<dbReference type="AlphaFoldDB" id="A0A938Y9X6"/>